<keyword evidence="9" id="KW-0663">Pyridoxal phosphate</keyword>
<keyword evidence="12" id="KW-1185">Reference proteome</keyword>
<dbReference type="InterPro" id="IPR036052">
    <property type="entry name" value="TrpB-like_PALP_sf"/>
</dbReference>
<comment type="function">
    <text evidence="2">Catalyzes the synthesis of N-((2S)-2-amino-2-carboxyethyl)-L-glutamate (ACEGA) from O-phospho-L-serine and L-glutamate. Involved in the biosynthesis of L-2,3-diaminopropionic acid (L-Dap), a precursor of staphyloferrin B and antibiotics.</text>
</comment>
<dbReference type="InterPro" id="IPR023927">
    <property type="entry name" value="SbnA"/>
</dbReference>
<evidence type="ECO:0000256" key="2">
    <source>
        <dbReference type="ARBA" id="ARBA00004056"/>
    </source>
</evidence>
<comment type="pathway">
    <text evidence="3">Siderophore biosynthesis.</text>
</comment>
<sequence length="344" mass="36546">MTGRVLHGILDGVGDTPLVELTGLLPRLGSRVFAKLESHNPGGSVKDRSALSMLLGRIRGGDLVPGRSTVVESSSGNLAIGLAQICRYFGIDLVCVVDPKTTEQNLAVLRAYGVTVDMVTEVDPETKAYLPARIKRVRELLATLPGAYWPNQYANPLNPLAHERTMAEIAQALDGRVDYLFCSTGTGGTLTGCARHIRAHGLSTTLVGVDALGSVLFGGVSAPRLLPGHGAAVRPALFDPTLADEVVHVSDLESVVACRTLIAREAILAGGSSGAVTAALGKFAARIPAGRNVVLVFPDRGDRYLDTIYSDDWVRAHFGEVSHLWQDPELLWQDPELTPAVGTC</sequence>
<comment type="caution">
    <text evidence="11">The sequence shown here is derived from an EMBL/GenBank/DDBJ whole genome shotgun (WGS) entry which is preliminary data.</text>
</comment>
<evidence type="ECO:0000256" key="5">
    <source>
        <dbReference type="ARBA" id="ARBA00011738"/>
    </source>
</evidence>
<evidence type="ECO:0000256" key="6">
    <source>
        <dbReference type="ARBA" id="ARBA00012331"/>
    </source>
</evidence>
<dbReference type="InterPro" id="IPR050214">
    <property type="entry name" value="Cys_Synth/Cystath_Beta-Synth"/>
</dbReference>
<accession>A0ABP9KDU8</accession>
<feature type="domain" description="Tryptophan synthase beta chain-like PALP" evidence="10">
    <location>
        <begin position="9"/>
        <end position="299"/>
    </location>
</feature>
<evidence type="ECO:0000256" key="4">
    <source>
        <dbReference type="ARBA" id="ARBA00008519"/>
    </source>
</evidence>
<dbReference type="EMBL" id="BAABKC010000044">
    <property type="protein sequence ID" value="GAA5056765.1"/>
    <property type="molecule type" value="Genomic_DNA"/>
</dbReference>
<evidence type="ECO:0000256" key="7">
    <source>
        <dbReference type="ARBA" id="ARBA00016985"/>
    </source>
</evidence>
<evidence type="ECO:0000256" key="3">
    <source>
        <dbReference type="ARBA" id="ARBA00004924"/>
    </source>
</evidence>
<dbReference type="SUPFAM" id="SSF53686">
    <property type="entry name" value="Tryptophan synthase beta subunit-like PLP-dependent enzymes"/>
    <property type="match status" value="1"/>
</dbReference>
<dbReference type="Proteomes" id="UP001500124">
    <property type="component" value="Unassembled WGS sequence"/>
</dbReference>
<comment type="similarity">
    <text evidence="4">Belongs to the cysteine synthase/cystathionine beta-synthase family. SbnA subfamily.</text>
</comment>
<comment type="cofactor">
    <cofactor evidence="1">
        <name>pyridoxal 5'-phosphate</name>
        <dbReference type="ChEBI" id="CHEBI:597326"/>
    </cofactor>
</comment>
<dbReference type="InterPro" id="IPR001216">
    <property type="entry name" value="P-phosphate_BS"/>
</dbReference>
<dbReference type="Pfam" id="PF00291">
    <property type="entry name" value="PALP"/>
    <property type="match status" value="1"/>
</dbReference>
<proteinExistence type="inferred from homology"/>
<reference evidence="12" key="1">
    <citation type="journal article" date="2019" name="Int. J. Syst. Evol. Microbiol.">
        <title>The Global Catalogue of Microorganisms (GCM) 10K type strain sequencing project: providing services to taxonomists for standard genome sequencing and annotation.</title>
        <authorList>
            <consortium name="The Broad Institute Genomics Platform"/>
            <consortium name="The Broad Institute Genome Sequencing Center for Infectious Disease"/>
            <person name="Wu L."/>
            <person name="Ma J."/>
        </authorList>
    </citation>
    <scope>NUCLEOTIDE SEQUENCE [LARGE SCALE GENOMIC DNA]</scope>
    <source>
        <strain evidence="12">JCM 18410</strain>
    </source>
</reference>
<evidence type="ECO:0000259" key="10">
    <source>
        <dbReference type="Pfam" id="PF00291"/>
    </source>
</evidence>
<name>A0ABP9KDU8_9ACTN</name>
<keyword evidence="8" id="KW-0808">Transferase</keyword>
<dbReference type="InterPro" id="IPR001926">
    <property type="entry name" value="TrpB-like_PALP"/>
</dbReference>
<protein>
    <recommendedName>
        <fullName evidence="7">N-(2-amino-2-carboxyethyl)-L-glutamate synthase</fullName>
        <ecNumber evidence="6">2.5.1.140</ecNumber>
    </recommendedName>
</protein>
<evidence type="ECO:0000313" key="12">
    <source>
        <dbReference type="Proteomes" id="UP001500124"/>
    </source>
</evidence>
<comment type="subunit">
    <text evidence="5">Homodimer.</text>
</comment>
<dbReference type="PANTHER" id="PTHR10314">
    <property type="entry name" value="CYSTATHIONINE BETA-SYNTHASE"/>
    <property type="match status" value="1"/>
</dbReference>
<dbReference type="PROSITE" id="PS00901">
    <property type="entry name" value="CYS_SYNTHASE"/>
    <property type="match status" value="1"/>
</dbReference>
<gene>
    <name evidence="11" type="primary">sbnA_2</name>
    <name evidence="11" type="ORF">GCM10023336_29940</name>
</gene>
<dbReference type="CDD" id="cd01561">
    <property type="entry name" value="CBS_like"/>
    <property type="match status" value="1"/>
</dbReference>
<organism evidence="11 12">
    <name type="scientific">Streptomyces similanensis</name>
    <dbReference type="NCBI Taxonomy" id="1274988"/>
    <lineage>
        <taxon>Bacteria</taxon>
        <taxon>Bacillati</taxon>
        <taxon>Actinomycetota</taxon>
        <taxon>Actinomycetes</taxon>
        <taxon>Kitasatosporales</taxon>
        <taxon>Streptomycetaceae</taxon>
        <taxon>Streptomyces</taxon>
    </lineage>
</organism>
<evidence type="ECO:0000313" key="11">
    <source>
        <dbReference type="EMBL" id="GAA5056765.1"/>
    </source>
</evidence>
<evidence type="ECO:0000256" key="8">
    <source>
        <dbReference type="ARBA" id="ARBA00022679"/>
    </source>
</evidence>
<dbReference type="RefSeq" id="WP_345668751.1">
    <property type="nucleotide sequence ID" value="NZ_BAABKC010000044.1"/>
</dbReference>
<evidence type="ECO:0000256" key="1">
    <source>
        <dbReference type="ARBA" id="ARBA00001933"/>
    </source>
</evidence>
<dbReference type="EC" id="2.5.1.140" evidence="6"/>
<dbReference type="NCBIfam" id="TIGR03945">
    <property type="entry name" value="PLP_SbnA_fam"/>
    <property type="match status" value="1"/>
</dbReference>
<evidence type="ECO:0000256" key="9">
    <source>
        <dbReference type="ARBA" id="ARBA00022898"/>
    </source>
</evidence>
<dbReference type="Gene3D" id="3.40.50.1100">
    <property type="match status" value="2"/>
</dbReference>